<dbReference type="AlphaFoldDB" id="A0A8E2QGC2"/>
<gene>
    <name evidence="1" type="ORF">CXK95_00730</name>
</gene>
<comment type="caution">
    <text evidence="1">The sequence shown here is derived from an EMBL/GenBank/DDBJ whole genome shotgun (WGS) entry which is preliminary data.</text>
</comment>
<dbReference type="Proteomes" id="UP000235881">
    <property type="component" value="Unassembled WGS sequence"/>
</dbReference>
<evidence type="ECO:0000313" key="2">
    <source>
        <dbReference type="Proteomes" id="UP000235881"/>
    </source>
</evidence>
<evidence type="ECO:0000313" key="1">
    <source>
        <dbReference type="EMBL" id="PNF77851.1"/>
    </source>
</evidence>
<reference evidence="1 2" key="1">
    <citation type="submission" date="2018-01" db="EMBL/GenBank/DDBJ databases">
        <title>Denitrification phenotypes of diverse strains of Pseudomonas stutzeri.</title>
        <authorList>
            <person name="Milligan D.A."/>
            <person name="Bergaust L."/>
            <person name="Bakken L.R."/>
            <person name="Frostegard A."/>
        </authorList>
    </citation>
    <scope>NUCLEOTIDE SEQUENCE [LARGE SCALE GENOMIC DNA]</scope>
    <source>
        <strain evidence="1 2">DSM 50238</strain>
    </source>
</reference>
<name>A0A8E2QGC2_9GAMM</name>
<keyword evidence="2" id="KW-1185">Reference proteome</keyword>
<dbReference type="EMBL" id="POUK01000001">
    <property type="protein sequence ID" value="PNF77851.1"/>
    <property type="molecule type" value="Genomic_DNA"/>
</dbReference>
<accession>A0A8E2QGC2</accession>
<proteinExistence type="predicted"/>
<sequence>MVAWPKPETGAAFVRGDERGWVQGMFMQLFQDKGDARINPAAALVSVDWLQRFSVRRPLQSARAAIGLRQVLTEQRG</sequence>
<organism evidence="1 2">
    <name type="scientific">Stutzerimonas degradans</name>
    <dbReference type="NCBI Taxonomy" id="2968968"/>
    <lineage>
        <taxon>Bacteria</taxon>
        <taxon>Pseudomonadati</taxon>
        <taxon>Pseudomonadota</taxon>
        <taxon>Gammaproteobacteria</taxon>
        <taxon>Pseudomonadales</taxon>
        <taxon>Pseudomonadaceae</taxon>
        <taxon>Stutzerimonas</taxon>
    </lineage>
</organism>
<protein>
    <submittedName>
        <fullName evidence="1">Uncharacterized protein</fullName>
    </submittedName>
</protein>